<keyword evidence="3" id="KW-1185">Reference proteome</keyword>
<organism evidence="2 3">
    <name type="scientific">Kroppenstedtia guangzhouensis</name>
    <dbReference type="NCBI Taxonomy" id="1274356"/>
    <lineage>
        <taxon>Bacteria</taxon>
        <taxon>Bacillati</taxon>
        <taxon>Bacillota</taxon>
        <taxon>Bacilli</taxon>
        <taxon>Bacillales</taxon>
        <taxon>Thermoactinomycetaceae</taxon>
        <taxon>Kroppenstedtia</taxon>
    </lineage>
</organism>
<dbReference type="Proteomes" id="UP000617979">
    <property type="component" value="Unassembled WGS sequence"/>
</dbReference>
<evidence type="ECO:0000313" key="2">
    <source>
        <dbReference type="EMBL" id="GGA47146.1"/>
    </source>
</evidence>
<feature type="transmembrane region" description="Helical" evidence="1">
    <location>
        <begin position="41"/>
        <end position="56"/>
    </location>
</feature>
<reference evidence="3" key="1">
    <citation type="journal article" date="2019" name="Int. J. Syst. Evol. Microbiol.">
        <title>The Global Catalogue of Microorganisms (GCM) 10K type strain sequencing project: providing services to taxonomists for standard genome sequencing and annotation.</title>
        <authorList>
            <consortium name="The Broad Institute Genomics Platform"/>
            <consortium name="The Broad Institute Genome Sequencing Center for Infectious Disease"/>
            <person name="Wu L."/>
            <person name="Ma J."/>
        </authorList>
    </citation>
    <scope>NUCLEOTIDE SEQUENCE [LARGE SCALE GENOMIC DNA]</scope>
    <source>
        <strain evidence="3">CGMCC 1.12404</strain>
    </source>
</reference>
<feature type="transmembrane region" description="Helical" evidence="1">
    <location>
        <begin position="63"/>
        <end position="83"/>
    </location>
</feature>
<accession>A0ABQ1GNV9</accession>
<protein>
    <recommendedName>
        <fullName evidence="4">TrbC/VIRB2 family protein</fullName>
    </recommendedName>
</protein>
<proteinExistence type="predicted"/>
<keyword evidence="1" id="KW-0812">Transmembrane</keyword>
<sequence>MTDMLTYLATAGIYLADPENSSLWGVVNNFSDWLRPNLKEAYFLVASVLILIHICVRQLRPRILNIIGWIALAGLFVLGTDFLETVVEFLEGLATRKG</sequence>
<dbReference type="EMBL" id="BMEX01000005">
    <property type="protein sequence ID" value="GGA47146.1"/>
    <property type="molecule type" value="Genomic_DNA"/>
</dbReference>
<keyword evidence="1" id="KW-0472">Membrane</keyword>
<comment type="caution">
    <text evidence="2">The sequence shown here is derived from an EMBL/GenBank/DDBJ whole genome shotgun (WGS) entry which is preliminary data.</text>
</comment>
<evidence type="ECO:0000313" key="3">
    <source>
        <dbReference type="Proteomes" id="UP000617979"/>
    </source>
</evidence>
<evidence type="ECO:0008006" key="4">
    <source>
        <dbReference type="Google" id="ProtNLM"/>
    </source>
</evidence>
<keyword evidence="1" id="KW-1133">Transmembrane helix</keyword>
<dbReference type="RefSeq" id="WP_009710650.1">
    <property type="nucleotide sequence ID" value="NZ_BMEX01000005.1"/>
</dbReference>
<evidence type="ECO:0000256" key="1">
    <source>
        <dbReference type="SAM" id="Phobius"/>
    </source>
</evidence>
<name>A0ABQ1GNV9_9BACL</name>
<gene>
    <name evidence="2" type="ORF">GCM10007416_20420</name>
</gene>